<organism evidence="3 4">
    <name type="scientific">Ramazzottius varieornatus</name>
    <name type="common">Water bear</name>
    <name type="synonym">Tardigrade</name>
    <dbReference type="NCBI Taxonomy" id="947166"/>
    <lineage>
        <taxon>Eukaryota</taxon>
        <taxon>Metazoa</taxon>
        <taxon>Ecdysozoa</taxon>
        <taxon>Tardigrada</taxon>
        <taxon>Eutardigrada</taxon>
        <taxon>Parachela</taxon>
        <taxon>Hypsibioidea</taxon>
        <taxon>Ramazzottiidae</taxon>
        <taxon>Ramazzottius</taxon>
    </lineage>
</organism>
<dbReference type="Proteomes" id="UP000186922">
    <property type="component" value="Unassembled WGS sequence"/>
</dbReference>
<accession>A0A1D1W7I0</accession>
<dbReference type="AlphaFoldDB" id="A0A1D1W7I0"/>
<feature type="transmembrane region" description="Helical" evidence="2">
    <location>
        <begin position="106"/>
        <end position="125"/>
    </location>
</feature>
<reference evidence="3 4" key="1">
    <citation type="journal article" date="2016" name="Nat. Commun.">
        <title>Extremotolerant tardigrade genome and improved radiotolerance of human cultured cells by tardigrade-unique protein.</title>
        <authorList>
            <person name="Hashimoto T."/>
            <person name="Horikawa D.D."/>
            <person name="Saito Y."/>
            <person name="Kuwahara H."/>
            <person name="Kozuka-Hata H."/>
            <person name="Shin-I T."/>
            <person name="Minakuchi Y."/>
            <person name="Ohishi K."/>
            <person name="Motoyama A."/>
            <person name="Aizu T."/>
            <person name="Enomoto A."/>
            <person name="Kondo K."/>
            <person name="Tanaka S."/>
            <person name="Hara Y."/>
            <person name="Koshikawa S."/>
            <person name="Sagara H."/>
            <person name="Miura T."/>
            <person name="Yokobori S."/>
            <person name="Miyagawa K."/>
            <person name="Suzuki Y."/>
            <person name="Kubo T."/>
            <person name="Oyama M."/>
            <person name="Kohara Y."/>
            <person name="Fujiyama A."/>
            <person name="Arakawa K."/>
            <person name="Katayama T."/>
            <person name="Toyoda A."/>
            <person name="Kunieda T."/>
        </authorList>
    </citation>
    <scope>NUCLEOTIDE SEQUENCE [LARGE SCALE GENOMIC DNA]</scope>
    <source>
        <strain evidence="3 4">YOKOZUNA-1</strain>
    </source>
</reference>
<keyword evidence="4" id="KW-1185">Reference proteome</keyword>
<protein>
    <submittedName>
        <fullName evidence="3">Uncharacterized protein</fullName>
    </submittedName>
</protein>
<keyword evidence="2" id="KW-0812">Transmembrane</keyword>
<keyword evidence="2" id="KW-1133">Transmembrane helix</keyword>
<feature type="compositionally biased region" description="Basic and acidic residues" evidence="1">
    <location>
        <begin position="176"/>
        <end position="188"/>
    </location>
</feature>
<comment type="caution">
    <text evidence="3">The sequence shown here is derived from an EMBL/GenBank/DDBJ whole genome shotgun (WGS) entry which is preliminary data.</text>
</comment>
<gene>
    <name evidence="3" type="primary">RvY_18493</name>
    <name evidence="3" type="synonym">RvY_18493.1</name>
    <name evidence="3" type="ORF">RvY_18493-1</name>
</gene>
<dbReference type="EMBL" id="BDGG01000019">
    <property type="protein sequence ID" value="GAV08863.1"/>
    <property type="molecule type" value="Genomic_DNA"/>
</dbReference>
<feature type="region of interest" description="Disordered" evidence="1">
    <location>
        <begin position="154"/>
        <end position="215"/>
    </location>
</feature>
<proteinExistence type="predicted"/>
<evidence type="ECO:0000256" key="2">
    <source>
        <dbReference type="SAM" id="Phobius"/>
    </source>
</evidence>
<keyword evidence="2" id="KW-0472">Membrane</keyword>
<sequence>MTGVWECKTYELDIKESDDVKGKKGLLGKMKDKVFKSSEDKKKEEEEEKERKKKAGPAILRPLTKYVSTPAPPPKIKDGKIWITNRVRVQILPPKSLADMLRTPQFLGLCVGLAVLAIMIAGGLIKTKATAAMAKAESNAQKIVQKKEAAATSVSAAKLPAPQDSARQKQPAEFPHQMDEYHNEREPLLTDQGYLDFNQQRSSLRNPPRPNAPRA</sequence>
<evidence type="ECO:0000313" key="3">
    <source>
        <dbReference type="EMBL" id="GAV08863.1"/>
    </source>
</evidence>
<evidence type="ECO:0000313" key="4">
    <source>
        <dbReference type="Proteomes" id="UP000186922"/>
    </source>
</evidence>
<name>A0A1D1W7I0_RAMVA</name>
<feature type="region of interest" description="Disordered" evidence="1">
    <location>
        <begin position="36"/>
        <end position="57"/>
    </location>
</feature>
<evidence type="ECO:0000256" key="1">
    <source>
        <dbReference type="SAM" id="MobiDB-lite"/>
    </source>
</evidence>